<accession>A0AAF0J1E0</accession>
<dbReference type="GO" id="GO:1990071">
    <property type="term" value="C:TRAPPII protein complex"/>
    <property type="evidence" value="ECO:0007669"/>
    <property type="project" value="InterPro"/>
</dbReference>
<evidence type="ECO:0000313" key="3">
    <source>
        <dbReference type="Proteomes" id="UP001213623"/>
    </source>
</evidence>
<protein>
    <submittedName>
        <fullName evidence="2">Uncharacterized protein</fullName>
    </submittedName>
</protein>
<dbReference type="PANTHER" id="PTHR28159">
    <property type="entry name" value="TRAFFICKING PROTEIN PARTICLE COMPLEX II-SPECIFIC SUBUNIT 65"/>
    <property type="match status" value="1"/>
</dbReference>
<dbReference type="AlphaFoldDB" id="A0AAF0J1E0"/>
<dbReference type="PANTHER" id="PTHR28159:SF1">
    <property type="entry name" value="TRAFFICKING PROTEIN PARTICLE COMPLEX II-SPECIFIC SUBUNIT 65"/>
    <property type="match status" value="1"/>
</dbReference>
<dbReference type="GO" id="GO:0005802">
    <property type="term" value="C:trans-Golgi network"/>
    <property type="evidence" value="ECO:0007669"/>
    <property type="project" value="TreeGrafter"/>
</dbReference>
<organism evidence="2 3">
    <name type="scientific">Malassezia nana</name>
    <dbReference type="NCBI Taxonomy" id="180528"/>
    <lineage>
        <taxon>Eukaryota</taxon>
        <taxon>Fungi</taxon>
        <taxon>Dikarya</taxon>
        <taxon>Basidiomycota</taxon>
        <taxon>Ustilaginomycotina</taxon>
        <taxon>Malasseziomycetes</taxon>
        <taxon>Malasseziales</taxon>
        <taxon>Malasseziaceae</taxon>
        <taxon>Malassezia</taxon>
    </lineage>
</organism>
<name>A0AAF0J1E0_9BASI</name>
<dbReference type="EMBL" id="CP119893">
    <property type="protein sequence ID" value="WFD25956.1"/>
    <property type="molecule type" value="Genomic_DNA"/>
</dbReference>
<evidence type="ECO:0000256" key="1">
    <source>
        <dbReference type="SAM" id="MobiDB-lite"/>
    </source>
</evidence>
<evidence type="ECO:0000313" key="2">
    <source>
        <dbReference type="EMBL" id="WFD25956.1"/>
    </source>
</evidence>
<feature type="region of interest" description="Disordered" evidence="1">
    <location>
        <begin position="313"/>
        <end position="337"/>
    </location>
</feature>
<dbReference type="InterPro" id="IPR024662">
    <property type="entry name" value="Trs65"/>
</dbReference>
<sequence>MLSPVLAFHEAREVCMDLAALYAASEFTIALPESAKVGDQTRIHYDEWVRLHLRLRLPSVPTRLPPPRDDAGVFVTALDKKSIQQLPPRLAALATALQLRVRTALQPASPLSVYEWQGLGATTDFCVRQPEPLREAPRASPLCDDTGRSGIVYDTTTKAWYIHWHCDMAISYMDARGSDAALRITADLGLRLDLGTLTAHAHVPRPQAPFHYTSHAVHPCMLSDDPYLIEADLLSELSSTVKVPDETPEQRHAHLASQLTLLPASMLAPGVVGSETVAPWSEALQLAQRLHRAQELEAAALASDADIALSSWTSATPPKPTHPTLQRTASEPAAVPPAPPAMDVPTLALSGLVVLRRTAQADAQVRSLITVRMRTLPHLYPAPSTAMLVCVELESTSHDLPFEVHAISMDLDATTRGVSEPDTGVQLEVAPLGAPDEFPLRLGPHSQHNLLYTVRVQCAYMDTASTLHALAAWSPCRRMRIVLHGTPIRTDGPTSVTCVSEWNGTIDLTLAQLDLQRTCTADQAVAQAVGASVALPAPELKSLPDAPPQPPPKPWRASLSANECASMVRRALPWRQMDTHTLGWDTAVGTFLAKVEVAQHSSTLGLARLDVQVSLLHLGTSNVDLELRWLAEADSAPALLPECPRISLGRVAPGGGRAGTLVVHSLEAGYHVLGPIGVLDRVTGVLCVLPHVGAAYVATANDSATT</sequence>
<reference evidence="2" key="1">
    <citation type="submission" date="2023-03" db="EMBL/GenBank/DDBJ databases">
        <title>Mating type loci evolution in Malassezia.</title>
        <authorList>
            <person name="Coelho M.A."/>
        </authorList>
    </citation>
    <scope>NUCLEOTIDE SEQUENCE</scope>
    <source>
        <strain evidence="2">CBS 9557</strain>
    </source>
</reference>
<gene>
    <name evidence="2" type="ORF">MNAN1_000929</name>
</gene>
<proteinExistence type="predicted"/>
<keyword evidence="3" id="KW-1185">Reference proteome</keyword>
<dbReference type="GO" id="GO:0006891">
    <property type="term" value="P:intra-Golgi vesicle-mediated transport"/>
    <property type="evidence" value="ECO:0007669"/>
    <property type="project" value="InterPro"/>
</dbReference>
<dbReference type="Proteomes" id="UP001213623">
    <property type="component" value="Chromosome 2"/>
</dbReference>